<keyword evidence="3" id="KW-0378">Hydrolase</keyword>
<keyword evidence="4" id="KW-0862">Zinc</keyword>
<feature type="transmembrane region" description="Helical" evidence="5">
    <location>
        <begin position="278"/>
        <end position="296"/>
    </location>
</feature>
<dbReference type="GO" id="GO:0006508">
    <property type="term" value="P:proteolysis"/>
    <property type="evidence" value="ECO:0007669"/>
    <property type="project" value="UniProtKB-KW"/>
</dbReference>
<sequence>MINKFTILILSTALTISSQTALAITINFDYSLDSNGFFNDTTRRDILGSAANRITSRLKDNLSAITSSGSNQFNPTIKLPDGTGQIQQNNASITADTLTIFVGSQTFSGNTVGLGGPGGFSAGGSRDFFSNITQRGQLGATTGTNATDFAPWGGSISFDETNTWFFDNDTSTIESFIGTDFYSVALHELGHIFGIGTSDAWANLIDNNGNFTGAASNNLFGGNISLDANGAHWQEGTLLNSQETAMDPSNVNGTRQDFTELDFAALNDIGWQIKPVPLPPAFFLLISGIIGLISIGKRKL</sequence>
<evidence type="ECO:0000256" key="2">
    <source>
        <dbReference type="ARBA" id="ARBA00022723"/>
    </source>
</evidence>
<protein>
    <recommendedName>
        <fullName evidence="6">Peptidase M10 metallopeptidase domain-containing protein</fullName>
    </recommendedName>
</protein>
<evidence type="ECO:0000256" key="4">
    <source>
        <dbReference type="ARBA" id="ARBA00022833"/>
    </source>
</evidence>
<evidence type="ECO:0000313" key="7">
    <source>
        <dbReference type="EMBL" id="VAW54544.1"/>
    </source>
</evidence>
<dbReference type="SUPFAM" id="SSF55486">
    <property type="entry name" value="Metalloproteases ('zincins'), catalytic domain"/>
    <property type="match status" value="1"/>
</dbReference>
<dbReference type="InterPro" id="IPR024079">
    <property type="entry name" value="MetalloPept_cat_dom_sf"/>
</dbReference>
<evidence type="ECO:0000256" key="1">
    <source>
        <dbReference type="ARBA" id="ARBA00022670"/>
    </source>
</evidence>
<gene>
    <name evidence="7" type="ORF">MNBD_GAMMA07-2112</name>
</gene>
<keyword evidence="5" id="KW-0812">Transmembrane</keyword>
<keyword evidence="1" id="KW-0645">Protease</keyword>
<dbReference type="AlphaFoldDB" id="A0A3B0XEY2"/>
<accession>A0A3B0XEY2</accession>
<dbReference type="EMBL" id="UOFF01000060">
    <property type="protein sequence ID" value="VAW54544.1"/>
    <property type="molecule type" value="Genomic_DNA"/>
</dbReference>
<keyword evidence="5" id="KW-0472">Membrane</keyword>
<dbReference type="Gene3D" id="3.40.390.10">
    <property type="entry name" value="Collagenase (Catalytic Domain)"/>
    <property type="match status" value="1"/>
</dbReference>
<evidence type="ECO:0000256" key="5">
    <source>
        <dbReference type="SAM" id="Phobius"/>
    </source>
</evidence>
<keyword evidence="5" id="KW-1133">Transmembrane helix</keyword>
<feature type="domain" description="Peptidase M10 metallopeptidase" evidence="6">
    <location>
        <begin position="141"/>
        <end position="201"/>
    </location>
</feature>
<dbReference type="GO" id="GO:0004222">
    <property type="term" value="F:metalloendopeptidase activity"/>
    <property type="evidence" value="ECO:0007669"/>
    <property type="project" value="InterPro"/>
</dbReference>
<proteinExistence type="predicted"/>
<dbReference type="GO" id="GO:0008270">
    <property type="term" value="F:zinc ion binding"/>
    <property type="evidence" value="ECO:0007669"/>
    <property type="project" value="InterPro"/>
</dbReference>
<keyword evidence="2" id="KW-0479">Metal-binding</keyword>
<evidence type="ECO:0000256" key="3">
    <source>
        <dbReference type="ARBA" id="ARBA00022801"/>
    </source>
</evidence>
<dbReference type="Pfam" id="PF00413">
    <property type="entry name" value="Peptidase_M10"/>
    <property type="match status" value="1"/>
</dbReference>
<organism evidence="7">
    <name type="scientific">hydrothermal vent metagenome</name>
    <dbReference type="NCBI Taxonomy" id="652676"/>
    <lineage>
        <taxon>unclassified sequences</taxon>
        <taxon>metagenomes</taxon>
        <taxon>ecological metagenomes</taxon>
    </lineage>
</organism>
<evidence type="ECO:0000259" key="6">
    <source>
        <dbReference type="Pfam" id="PF00413"/>
    </source>
</evidence>
<name>A0A3B0XEY2_9ZZZZ</name>
<dbReference type="GO" id="GO:0031012">
    <property type="term" value="C:extracellular matrix"/>
    <property type="evidence" value="ECO:0007669"/>
    <property type="project" value="InterPro"/>
</dbReference>
<reference evidence="7" key="1">
    <citation type="submission" date="2018-06" db="EMBL/GenBank/DDBJ databases">
        <authorList>
            <person name="Zhirakovskaya E."/>
        </authorList>
    </citation>
    <scope>NUCLEOTIDE SEQUENCE</scope>
</reference>
<dbReference type="InterPro" id="IPR001818">
    <property type="entry name" value="Pept_M10_metallopeptidase"/>
</dbReference>